<accession>A0A2K8KNL3</accession>
<dbReference type="InterPro" id="IPR036397">
    <property type="entry name" value="RNaseH_sf"/>
</dbReference>
<evidence type="ECO:0000259" key="1">
    <source>
        <dbReference type="PROSITE" id="PS50994"/>
    </source>
</evidence>
<dbReference type="EMBL" id="CP011797">
    <property type="protein sequence ID" value="ATX76388.1"/>
    <property type="molecule type" value="Genomic_DNA"/>
</dbReference>
<name>A0A2K8KNL3_9GAMM</name>
<dbReference type="InterPro" id="IPR050900">
    <property type="entry name" value="Transposase_IS3/IS150/IS904"/>
</dbReference>
<reference evidence="2 3" key="1">
    <citation type="journal article" date="2017" name="Environ. Microbiol.">
        <title>Genomic and physiological analyses of 'Reinekea forsetii' reveal a versatile opportunistic lifestyle during spring algae blooms.</title>
        <authorList>
            <person name="Avci B."/>
            <person name="Hahnke R.L."/>
            <person name="Chafee M."/>
            <person name="Fischer T."/>
            <person name="Gruber-Vodicka H."/>
            <person name="Tegetmeyer H.E."/>
            <person name="Harder J."/>
            <person name="Fuchs B.M."/>
            <person name="Amann R.I."/>
            <person name="Teeling H."/>
        </authorList>
    </citation>
    <scope>NUCLEOTIDE SEQUENCE [LARGE SCALE GENOMIC DNA]</scope>
    <source>
        <strain evidence="2 3">Hel1_31_D35</strain>
    </source>
</reference>
<dbReference type="PANTHER" id="PTHR46889">
    <property type="entry name" value="TRANSPOSASE INSF FOR INSERTION SEQUENCE IS3B-RELATED"/>
    <property type="match status" value="1"/>
</dbReference>
<feature type="domain" description="Integrase catalytic" evidence="1">
    <location>
        <begin position="1"/>
        <end position="114"/>
    </location>
</feature>
<dbReference type="KEGG" id="rfo:REIFOR_01242"/>
<organism evidence="2 3">
    <name type="scientific">Reinekea forsetii</name>
    <dbReference type="NCBI Taxonomy" id="1336806"/>
    <lineage>
        <taxon>Bacteria</taxon>
        <taxon>Pseudomonadati</taxon>
        <taxon>Pseudomonadota</taxon>
        <taxon>Gammaproteobacteria</taxon>
        <taxon>Oceanospirillales</taxon>
        <taxon>Saccharospirillaceae</taxon>
        <taxon>Reinekea</taxon>
    </lineage>
</organism>
<dbReference type="InterPro" id="IPR012337">
    <property type="entry name" value="RNaseH-like_sf"/>
</dbReference>
<evidence type="ECO:0000313" key="2">
    <source>
        <dbReference type="EMBL" id="ATX76388.1"/>
    </source>
</evidence>
<dbReference type="PANTHER" id="PTHR46889:SF4">
    <property type="entry name" value="TRANSPOSASE INSO FOR INSERTION SEQUENCE ELEMENT IS911B-RELATED"/>
    <property type="match status" value="1"/>
</dbReference>
<keyword evidence="3" id="KW-1185">Reference proteome</keyword>
<dbReference type="InterPro" id="IPR001584">
    <property type="entry name" value="Integrase_cat-core"/>
</dbReference>
<dbReference type="Gene3D" id="3.30.420.10">
    <property type="entry name" value="Ribonuclease H-like superfamily/Ribonuclease H"/>
    <property type="match status" value="1"/>
</dbReference>
<sequence>MKALSDAFERRGRQSGLMFHSDQGSQYSSTAYRQLLWRCQITKSMSHRENCWDNAPLEKLFRSYKSEWMPRLGSRVNHEAKMDIGHYLTDYYNNRRPHSYNNSLSPAAAENKLNLLSGNT</sequence>
<dbReference type="SUPFAM" id="SSF53098">
    <property type="entry name" value="Ribonuclease H-like"/>
    <property type="match status" value="1"/>
</dbReference>
<protein>
    <submittedName>
        <fullName evidence="2">Transposase</fullName>
    </submittedName>
</protein>
<dbReference type="Pfam" id="PF00665">
    <property type="entry name" value="rve"/>
    <property type="match status" value="1"/>
</dbReference>
<gene>
    <name evidence="2" type="ORF">REIFOR_01242</name>
</gene>
<dbReference type="AlphaFoldDB" id="A0A2K8KNL3"/>
<proteinExistence type="predicted"/>
<dbReference type="Proteomes" id="UP000229757">
    <property type="component" value="Chromosome"/>
</dbReference>
<dbReference type="GO" id="GO:0003676">
    <property type="term" value="F:nucleic acid binding"/>
    <property type="evidence" value="ECO:0007669"/>
    <property type="project" value="InterPro"/>
</dbReference>
<dbReference type="PROSITE" id="PS50994">
    <property type="entry name" value="INTEGRASE"/>
    <property type="match status" value="1"/>
</dbReference>
<dbReference type="GO" id="GO:0015074">
    <property type="term" value="P:DNA integration"/>
    <property type="evidence" value="ECO:0007669"/>
    <property type="project" value="InterPro"/>
</dbReference>
<evidence type="ECO:0000313" key="3">
    <source>
        <dbReference type="Proteomes" id="UP000229757"/>
    </source>
</evidence>